<dbReference type="EMBL" id="BARV01006358">
    <property type="protein sequence ID" value="GAI11752.1"/>
    <property type="molecule type" value="Genomic_DNA"/>
</dbReference>
<evidence type="ECO:0000313" key="6">
    <source>
        <dbReference type="EMBL" id="GAI11752.1"/>
    </source>
</evidence>
<feature type="domain" description="4Fe-4S ferredoxin-type" evidence="5">
    <location>
        <begin position="4"/>
        <end position="33"/>
    </location>
</feature>
<evidence type="ECO:0000259" key="5">
    <source>
        <dbReference type="PROSITE" id="PS51379"/>
    </source>
</evidence>
<dbReference type="GO" id="GO:0051539">
    <property type="term" value="F:4 iron, 4 sulfur cluster binding"/>
    <property type="evidence" value="ECO:0007669"/>
    <property type="project" value="UniProtKB-KW"/>
</dbReference>
<accession>X1KXE6</accession>
<comment type="caution">
    <text evidence="6">The sequence shown here is derived from an EMBL/GenBank/DDBJ whole genome shotgun (WGS) entry which is preliminary data.</text>
</comment>
<dbReference type="GO" id="GO:0046872">
    <property type="term" value="F:metal ion binding"/>
    <property type="evidence" value="ECO:0007669"/>
    <property type="project" value="UniProtKB-KW"/>
</dbReference>
<dbReference type="PANTHER" id="PTHR43177:SF3">
    <property type="entry name" value="PROTEIN NRFC HOMOLOG"/>
    <property type="match status" value="1"/>
</dbReference>
<evidence type="ECO:0000256" key="3">
    <source>
        <dbReference type="ARBA" id="ARBA00023004"/>
    </source>
</evidence>
<keyword evidence="3" id="KW-0408">Iron</keyword>
<dbReference type="PANTHER" id="PTHR43177">
    <property type="entry name" value="PROTEIN NRFC"/>
    <property type="match status" value="1"/>
</dbReference>
<dbReference type="AlphaFoldDB" id="X1KXE6"/>
<dbReference type="SUPFAM" id="SSF54862">
    <property type="entry name" value="4Fe-4S ferredoxins"/>
    <property type="match status" value="1"/>
</dbReference>
<reference evidence="6" key="1">
    <citation type="journal article" date="2014" name="Front. Microbiol.">
        <title>High frequency of phylogenetically diverse reductive dehalogenase-homologous genes in deep subseafloor sedimentary metagenomes.</title>
        <authorList>
            <person name="Kawai M."/>
            <person name="Futagami T."/>
            <person name="Toyoda A."/>
            <person name="Takaki Y."/>
            <person name="Nishi S."/>
            <person name="Hori S."/>
            <person name="Arai W."/>
            <person name="Tsubouchi T."/>
            <person name="Morono Y."/>
            <person name="Uchiyama I."/>
            <person name="Ito T."/>
            <person name="Fujiyama A."/>
            <person name="Inagaki F."/>
            <person name="Takami H."/>
        </authorList>
    </citation>
    <scope>NUCLEOTIDE SEQUENCE</scope>
    <source>
        <strain evidence="6">Expedition CK06-06</strain>
    </source>
</reference>
<evidence type="ECO:0000256" key="4">
    <source>
        <dbReference type="ARBA" id="ARBA00023014"/>
    </source>
</evidence>
<dbReference type="PROSITE" id="PS51379">
    <property type="entry name" value="4FE4S_FER_2"/>
    <property type="match status" value="1"/>
</dbReference>
<evidence type="ECO:0000256" key="1">
    <source>
        <dbReference type="ARBA" id="ARBA00022485"/>
    </source>
</evidence>
<dbReference type="InterPro" id="IPR050954">
    <property type="entry name" value="ET_IronSulfur_Cluster-Binding"/>
</dbReference>
<keyword evidence="1" id="KW-0004">4Fe-4S</keyword>
<keyword evidence="4" id="KW-0411">Iron-sulfur</keyword>
<keyword evidence="2" id="KW-0479">Metal-binding</keyword>
<name>X1KXE6_9ZZZZ</name>
<sequence length="109" mass="12306">MPRNGLFIDYEYCTGCYACEVACKQEHNFTSGMVGIKVNEIVTESPDNVHIDYIPLLTRFCDLCAERTKDGETPACVKHCQAMCMMYGPIAELAKTMEDKPRSLIYAPR</sequence>
<dbReference type="InterPro" id="IPR017896">
    <property type="entry name" value="4Fe4S_Fe-S-bd"/>
</dbReference>
<organism evidence="6">
    <name type="scientific">marine sediment metagenome</name>
    <dbReference type="NCBI Taxonomy" id="412755"/>
    <lineage>
        <taxon>unclassified sequences</taxon>
        <taxon>metagenomes</taxon>
        <taxon>ecological metagenomes</taxon>
    </lineage>
</organism>
<dbReference type="Pfam" id="PF00037">
    <property type="entry name" value="Fer4"/>
    <property type="match status" value="1"/>
</dbReference>
<dbReference type="Gene3D" id="3.30.70.20">
    <property type="match status" value="1"/>
</dbReference>
<gene>
    <name evidence="6" type="ORF">S06H3_13023</name>
</gene>
<evidence type="ECO:0000256" key="2">
    <source>
        <dbReference type="ARBA" id="ARBA00022723"/>
    </source>
</evidence>
<protein>
    <recommendedName>
        <fullName evidence="5">4Fe-4S ferredoxin-type domain-containing protein</fullName>
    </recommendedName>
</protein>
<proteinExistence type="predicted"/>